<proteinExistence type="predicted"/>
<sequence length="64" mass="7108">MDLRCVLPMDTFLFIGSVRISRYSIGIIQFIESSCGAGYVLSICSSVKDVDAYEKGKVRTESHD</sequence>
<accession>A0A081CSS5</accession>
<reference evidence="1 2" key="1">
    <citation type="submission" date="2014-08" db="EMBL/GenBank/DDBJ databases">
        <title>Whole genome shotgun sequence of Rhizobium rubi NBRC 13261.</title>
        <authorList>
            <person name="Katano-Makiyama Y."/>
            <person name="Hosoyama A."/>
            <person name="Hashimoto M."/>
            <person name="Hosoyama Y."/>
            <person name="Noguchi M."/>
            <person name="Tsuchikane K."/>
            <person name="Uohara A."/>
            <person name="Ohji S."/>
            <person name="Ichikawa N."/>
            <person name="Kimura A."/>
            <person name="Yamazoe A."/>
            <person name="Fujita N."/>
        </authorList>
    </citation>
    <scope>NUCLEOTIDE SEQUENCE [LARGE SCALE GENOMIC DNA]</scope>
    <source>
        <strain evidence="1 2">NBRC 13261</strain>
    </source>
</reference>
<comment type="caution">
    <text evidence="1">The sequence shown here is derived from an EMBL/GenBank/DDBJ whole genome shotgun (WGS) entry which is preliminary data.</text>
</comment>
<protein>
    <submittedName>
        <fullName evidence="1">Uncharacterized protein</fullName>
    </submittedName>
</protein>
<dbReference type="EMBL" id="BBJU01000007">
    <property type="protein sequence ID" value="GAK69721.1"/>
    <property type="molecule type" value="Genomic_DNA"/>
</dbReference>
<evidence type="ECO:0000313" key="2">
    <source>
        <dbReference type="Proteomes" id="UP000028701"/>
    </source>
</evidence>
<dbReference type="Proteomes" id="UP000028701">
    <property type="component" value="Unassembled WGS sequence"/>
</dbReference>
<organism evidence="1 2">
    <name type="scientific">Agrobacterium rubi TR3 = NBRC 13261</name>
    <dbReference type="NCBI Taxonomy" id="1368415"/>
    <lineage>
        <taxon>Bacteria</taxon>
        <taxon>Pseudomonadati</taxon>
        <taxon>Pseudomonadota</taxon>
        <taxon>Alphaproteobacteria</taxon>
        <taxon>Hyphomicrobiales</taxon>
        <taxon>Rhizobiaceae</taxon>
        <taxon>Rhizobium/Agrobacterium group</taxon>
        <taxon>Agrobacterium</taxon>
    </lineage>
</organism>
<dbReference type="AlphaFoldDB" id="A0A081CSS5"/>
<gene>
    <name evidence="1" type="ORF">RRU01S_07_02460</name>
</gene>
<name>A0A081CSS5_9HYPH</name>
<evidence type="ECO:0000313" key="1">
    <source>
        <dbReference type="EMBL" id="GAK69721.1"/>
    </source>
</evidence>